<dbReference type="RefSeq" id="WP_321548808.1">
    <property type="nucleotide sequence ID" value="NZ_JAXIVS010000010.1"/>
</dbReference>
<feature type="chain" id="PRO_5046551434" evidence="1">
    <location>
        <begin position="27"/>
        <end position="747"/>
    </location>
</feature>
<proteinExistence type="predicted"/>
<reference evidence="2 3" key="1">
    <citation type="submission" date="2023-12" db="EMBL/GenBank/DDBJ databases">
        <title>the genome sequence of Hyalangium sp. s54d21.</title>
        <authorList>
            <person name="Zhang X."/>
        </authorList>
    </citation>
    <scope>NUCLEOTIDE SEQUENCE [LARGE SCALE GENOMIC DNA]</scope>
    <source>
        <strain evidence="3">s54d21</strain>
    </source>
</reference>
<protein>
    <submittedName>
        <fullName evidence="2">Uncharacterized protein</fullName>
    </submittedName>
</protein>
<evidence type="ECO:0000256" key="1">
    <source>
        <dbReference type="SAM" id="SignalP"/>
    </source>
</evidence>
<dbReference type="EMBL" id="JAXIVS010000010">
    <property type="protein sequence ID" value="MDY7230084.1"/>
    <property type="molecule type" value="Genomic_DNA"/>
</dbReference>
<keyword evidence="1" id="KW-0732">Signal</keyword>
<gene>
    <name evidence="2" type="ORF">SYV04_27060</name>
</gene>
<dbReference type="Proteomes" id="UP001291309">
    <property type="component" value="Unassembled WGS sequence"/>
</dbReference>
<evidence type="ECO:0000313" key="2">
    <source>
        <dbReference type="EMBL" id="MDY7230084.1"/>
    </source>
</evidence>
<feature type="signal peptide" evidence="1">
    <location>
        <begin position="1"/>
        <end position="26"/>
    </location>
</feature>
<accession>A0ABU5HB32</accession>
<dbReference type="PROSITE" id="PS51257">
    <property type="entry name" value="PROKAR_LIPOPROTEIN"/>
    <property type="match status" value="1"/>
</dbReference>
<comment type="caution">
    <text evidence="2">The sequence shown here is derived from an EMBL/GenBank/DDBJ whole genome shotgun (WGS) entry which is preliminary data.</text>
</comment>
<name>A0ABU5HB32_9BACT</name>
<organism evidence="2 3">
    <name type="scientific">Hyalangium rubrum</name>
    <dbReference type="NCBI Taxonomy" id="3103134"/>
    <lineage>
        <taxon>Bacteria</taxon>
        <taxon>Pseudomonadati</taxon>
        <taxon>Myxococcota</taxon>
        <taxon>Myxococcia</taxon>
        <taxon>Myxococcales</taxon>
        <taxon>Cystobacterineae</taxon>
        <taxon>Archangiaceae</taxon>
        <taxon>Hyalangium</taxon>
    </lineage>
</organism>
<evidence type="ECO:0000313" key="3">
    <source>
        <dbReference type="Proteomes" id="UP001291309"/>
    </source>
</evidence>
<sequence>MTRSERSVSRLSNTVALLLIAAFAAACTSDTPTITGVSVQADSPRLRPGSTVRLVATVSGSGRFDAGVSWAIEYGGGTLSSEEGAEVTYLAPESEGSWEVVIRATSRVDPTVSGTAKLAVSSERVADLLITAVPTTLPPGGTASVVAFVDGLGVFNRDVTWKLIEGSGQFHQMDNRSAEFQAAEDFTGQVILEASSNEDPSRKQTVTLTVERPLTDSLSTRIRAPGCEVDRGAWGCTGVPAHDSSTLLASITSAHEFNALARIPGTDLQAPLAYSTADAAYSGALDLRSLNRGQYPLEVAVSDTQGHTLITPATFVLDRPPRLEVTEPATWQMVGSSLRIRATCGDDSTECSLTASVLDSPGTARPTALGTLDTTLELAAAERNPVPLHIIAEDSLGQTTSRTFSLFVADPALEAVARVPGQLVDADASRLLFTTGGGPNTAATGLALIDRTSGQLQTLPMPTQSVISQARLTTSAALFLSESVPASGLGPRLYLYRNDGFGHYLLFPVETDRQLLSFTARGDLALWMTHPDNELLLRHLVSDATVRVAVAGVSEHDVAENGLVAFMDPSYDIVTYRDNVTRRLTDDPDDRVRNGGPLTDGKLVVYNKVTVCCGTPTLTVALHTGEQEILLTPPRPLGPTYTPGRSYAVHAGWVAYIDLGSNGQRQVWLRSPEGETRQVTDFSTATTIEALGPEGRLAVRNVVNGKANLHVSRADGTLQDLGPVEGRALWLQDAWHVLWADTLFRVR</sequence>
<keyword evidence="3" id="KW-1185">Reference proteome</keyword>